<feature type="domain" description="Thioesterase" evidence="2">
    <location>
        <begin position="52"/>
        <end position="122"/>
    </location>
</feature>
<dbReference type="Gene3D" id="3.10.129.10">
    <property type="entry name" value="Hotdog Thioesterase"/>
    <property type="match status" value="1"/>
</dbReference>
<dbReference type="SUPFAM" id="SSF54637">
    <property type="entry name" value="Thioesterase/thiol ester dehydrase-isomerase"/>
    <property type="match status" value="1"/>
</dbReference>
<name>A0A1G7FIK5_9RHOB</name>
<dbReference type="AlphaFoldDB" id="A0A1G7FIK5"/>
<dbReference type="InterPro" id="IPR003736">
    <property type="entry name" value="PAAI_dom"/>
</dbReference>
<gene>
    <name evidence="3" type="ORF">SAMN04488105_10798</name>
</gene>
<proteinExistence type="predicted"/>
<evidence type="ECO:0000313" key="3">
    <source>
        <dbReference type="EMBL" id="SDE75711.1"/>
    </source>
</evidence>
<organism evidence="3 4">
    <name type="scientific">Salipiger thiooxidans</name>
    <dbReference type="NCBI Taxonomy" id="282683"/>
    <lineage>
        <taxon>Bacteria</taxon>
        <taxon>Pseudomonadati</taxon>
        <taxon>Pseudomonadota</taxon>
        <taxon>Alphaproteobacteria</taxon>
        <taxon>Rhodobacterales</taxon>
        <taxon>Roseobacteraceae</taxon>
        <taxon>Salipiger</taxon>
    </lineage>
</organism>
<dbReference type="CDD" id="cd03443">
    <property type="entry name" value="PaaI_thioesterase"/>
    <property type="match status" value="1"/>
</dbReference>
<dbReference type="InterPro" id="IPR029069">
    <property type="entry name" value="HotDog_dom_sf"/>
</dbReference>
<dbReference type="InterPro" id="IPR006683">
    <property type="entry name" value="Thioestr_dom"/>
</dbReference>
<dbReference type="STRING" id="282683.SAMN04488105_10798"/>
<dbReference type="Proteomes" id="UP000198994">
    <property type="component" value="Unassembled WGS sequence"/>
</dbReference>
<reference evidence="4" key="1">
    <citation type="submission" date="2016-10" db="EMBL/GenBank/DDBJ databases">
        <authorList>
            <person name="Varghese N."/>
            <person name="Submissions S."/>
        </authorList>
    </citation>
    <scope>NUCLEOTIDE SEQUENCE [LARGE SCALE GENOMIC DNA]</scope>
    <source>
        <strain evidence="4">DSM 10146</strain>
    </source>
</reference>
<dbReference type="GO" id="GO:0016289">
    <property type="term" value="F:acyl-CoA hydrolase activity"/>
    <property type="evidence" value="ECO:0007669"/>
    <property type="project" value="UniProtKB-ARBA"/>
</dbReference>
<dbReference type="Pfam" id="PF03061">
    <property type="entry name" value="4HBT"/>
    <property type="match status" value="1"/>
</dbReference>
<sequence>MADYLARLEEEMRRPPLHGWLRPQAIRADGSEVEVRLPFRPEFAGGTDPVFIHGGIVAALCDLTAHAAAACAAGTPVPTVTLGVDYLRAAPGVDLRAVGILRKLGRTLARVDVEIFAGDRLVALSRNTFAIPEERP</sequence>
<keyword evidence="4" id="KW-1185">Reference proteome</keyword>
<evidence type="ECO:0000259" key="2">
    <source>
        <dbReference type="Pfam" id="PF03061"/>
    </source>
</evidence>
<dbReference type="RefSeq" id="WP_008888166.1">
    <property type="nucleotide sequence ID" value="NZ_FNAV01000007.1"/>
</dbReference>
<evidence type="ECO:0000313" key="4">
    <source>
        <dbReference type="Proteomes" id="UP000198994"/>
    </source>
</evidence>
<keyword evidence="1" id="KW-0378">Hydrolase</keyword>
<accession>A0A1G7FIK5</accession>
<evidence type="ECO:0000256" key="1">
    <source>
        <dbReference type="ARBA" id="ARBA00022801"/>
    </source>
</evidence>
<dbReference type="OrthoDB" id="9806185at2"/>
<dbReference type="NCBIfam" id="TIGR00369">
    <property type="entry name" value="unchar_dom_1"/>
    <property type="match status" value="1"/>
</dbReference>
<dbReference type="EMBL" id="FNAV01000007">
    <property type="protein sequence ID" value="SDE75711.1"/>
    <property type="molecule type" value="Genomic_DNA"/>
</dbReference>
<protein>
    <submittedName>
        <fullName evidence="3">Uncharacterized domain 1-containing protein</fullName>
    </submittedName>
</protein>